<dbReference type="InterPro" id="IPR003445">
    <property type="entry name" value="Cat_transpt"/>
</dbReference>
<dbReference type="GO" id="GO:0005886">
    <property type="term" value="C:plasma membrane"/>
    <property type="evidence" value="ECO:0007669"/>
    <property type="project" value="TreeGrafter"/>
</dbReference>
<dbReference type="InterPro" id="IPR051143">
    <property type="entry name" value="TrkH_K-transport"/>
</dbReference>
<accession>A0AAE1MYC6</accession>
<feature type="region of interest" description="Disordered" evidence="8">
    <location>
        <begin position="174"/>
        <end position="200"/>
    </location>
</feature>
<feature type="compositionally biased region" description="Basic and acidic residues" evidence="8">
    <location>
        <begin position="174"/>
        <end position="184"/>
    </location>
</feature>
<feature type="transmembrane region" description="Helical" evidence="9">
    <location>
        <begin position="256"/>
        <end position="274"/>
    </location>
</feature>
<organism evidence="10 11">
    <name type="scientific">Acacia crassicarpa</name>
    <name type="common">northern wattle</name>
    <dbReference type="NCBI Taxonomy" id="499986"/>
    <lineage>
        <taxon>Eukaryota</taxon>
        <taxon>Viridiplantae</taxon>
        <taxon>Streptophyta</taxon>
        <taxon>Embryophyta</taxon>
        <taxon>Tracheophyta</taxon>
        <taxon>Spermatophyta</taxon>
        <taxon>Magnoliopsida</taxon>
        <taxon>eudicotyledons</taxon>
        <taxon>Gunneridae</taxon>
        <taxon>Pentapetalae</taxon>
        <taxon>rosids</taxon>
        <taxon>fabids</taxon>
        <taxon>Fabales</taxon>
        <taxon>Fabaceae</taxon>
        <taxon>Caesalpinioideae</taxon>
        <taxon>mimosoid clade</taxon>
        <taxon>Acacieae</taxon>
        <taxon>Acacia</taxon>
    </lineage>
</organism>
<dbReference type="PANTHER" id="PTHR31064">
    <property type="entry name" value="POTASSIUM TRANSPORT PROTEIN DDB_G0292412-RELATED"/>
    <property type="match status" value="1"/>
</dbReference>
<comment type="similarity">
    <text evidence="2">Belongs to the TrkH potassium transport family. HKT (TC 2.A.38.3) subfamily.</text>
</comment>
<proteinExistence type="inferred from homology"/>
<feature type="transmembrane region" description="Helical" evidence="9">
    <location>
        <begin position="396"/>
        <end position="416"/>
    </location>
</feature>
<evidence type="ECO:0000256" key="5">
    <source>
        <dbReference type="ARBA" id="ARBA00022989"/>
    </source>
</evidence>
<feature type="transmembrane region" description="Helical" evidence="9">
    <location>
        <begin position="344"/>
        <end position="365"/>
    </location>
</feature>
<dbReference type="PANTHER" id="PTHR31064:SF38">
    <property type="entry name" value="CATION TRANSPORTER HKT1_4-RELATED"/>
    <property type="match status" value="1"/>
</dbReference>
<feature type="compositionally biased region" description="Polar residues" evidence="8">
    <location>
        <begin position="185"/>
        <end position="200"/>
    </location>
</feature>
<feature type="transmembrane region" description="Helical" evidence="9">
    <location>
        <begin position="212"/>
        <end position="236"/>
    </location>
</feature>
<feature type="transmembrane region" description="Helical" evidence="9">
    <location>
        <begin position="451"/>
        <end position="469"/>
    </location>
</feature>
<keyword evidence="4 9" id="KW-0812">Transmembrane</keyword>
<feature type="transmembrane region" description="Helical" evidence="9">
    <location>
        <begin position="523"/>
        <end position="541"/>
    </location>
</feature>
<name>A0AAE1MYC6_9FABA</name>
<comment type="subcellular location">
    <subcellularLocation>
        <location evidence="1">Membrane</location>
        <topology evidence="1">Multi-pass membrane protein</topology>
    </subcellularLocation>
</comment>
<keyword evidence="3" id="KW-0813">Transport</keyword>
<evidence type="ECO:0000256" key="9">
    <source>
        <dbReference type="SAM" id="Phobius"/>
    </source>
</evidence>
<keyword evidence="5 9" id="KW-1133">Transmembrane helix</keyword>
<keyword evidence="6" id="KW-0406">Ion transport</keyword>
<feature type="transmembrane region" description="Helical" evidence="9">
    <location>
        <begin position="21"/>
        <end position="42"/>
    </location>
</feature>
<evidence type="ECO:0000256" key="1">
    <source>
        <dbReference type="ARBA" id="ARBA00004141"/>
    </source>
</evidence>
<evidence type="ECO:0000313" key="10">
    <source>
        <dbReference type="EMBL" id="KAK4279553.1"/>
    </source>
</evidence>
<comment type="caution">
    <text evidence="10">The sequence shown here is derived from an EMBL/GenBank/DDBJ whole genome shotgun (WGS) entry which is preliminary data.</text>
</comment>
<dbReference type="Proteomes" id="UP001293593">
    <property type="component" value="Unassembled WGS sequence"/>
</dbReference>
<evidence type="ECO:0000256" key="2">
    <source>
        <dbReference type="ARBA" id="ARBA00010864"/>
    </source>
</evidence>
<feature type="transmembrane region" description="Helical" evidence="9">
    <location>
        <begin position="481"/>
        <end position="503"/>
    </location>
</feature>
<dbReference type="EMBL" id="JAWXYG010000002">
    <property type="protein sequence ID" value="KAK4279553.1"/>
    <property type="molecule type" value="Genomic_DNA"/>
</dbReference>
<evidence type="ECO:0000256" key="4">
    <source>
        <dbReference type="ARBA" id="ARBA00022692"/>
    </source>
</evidence>
<protein>
    <submittedName>
        <fullName evidence="10">Uncharacterized protein</fullName>
    </submittedName>
</protein>
<feature type="transmembrane region" description="Helical" evidence="9">
    <location>
        <begin position="286"/>
        <end position="312"/>
    </location>
</feature>
<evidence type="ECO:0000256" key="6">
    <source>
        <dbReference type="ARBA" id="ARBA00023065"/>
    </source>
</evidence>
<evidence type="ECO:0000256" key="7">
    <source>
        <dbReference type="ARBA" id="ARBA00023136"/>
    </source>
</evidence>
<dbReference type="GO" id="GO:0008324">
    <property type="term" value="F:monoatomic cation transmembrane transporter activity"/>
    <property type="evidence" value="ECO:0007669"/>
    <property type="project" value="InterPro"/>
</dbReference>
<dbReference type="Pfam" id="PF02386">
    <property type="entry name" value="TrkH"/>
    <property type="match status" value="1"/>
</dbReference>
<dbReference type="AlphaFoldDB" id="A0AAE1MYC6"/>
<reference evidence="10" key="1">
    <citation type="submission" date="2023-10" db="EMBL/GenBank/DDBJ databases">
        <title>Chromosome-level genome of the transformable northern wattle, Acacia crassicarpa.</title>
        <authorList>
            <person name="Massaro I."/>
            <person name="Sinha N.R."/>
            <person name="Poethig S."/>
            <person name="Leichty A.R."/>
        </authorList>
    </citation>
    <scope>NUCLEOTIDE SEQUENCE</scope>
    <source>
        <strain evidence="10">Acra3RX</strain>
        <tissue evidence="10">Leaf</tissue>
    </source>
</reference>
<evidence type="ECO:0000313" key="11">
    <source>
        <dbReference type="Proteomes" id="UP001293593"/>
    </source>
</evidence>
<keyword evidence="7 9" id="KW-0472">Membrane</keyword>
<evidence type="ECO:0000256" key="3">
    <source>
        <dbReference type="ARBA" id="ARBA00022448"/>
    </source>
</evidence>
<keyword evidence="11" id="KW-1185">Reference proteome</keyword>
<sequence length="557" mass="63185">MMMMTIGNTELVQRSRFRFCQYVSFPAKTCFFLVTCLYRHILLRVHPLWIQICYFMSLSFLGFGLLKLIKPRTTTHDSSSNNLDLFFTSVSASTVSSMSTVEMEVFSQPQLIVMTILMLIGGEVFTSMVGLFFIRLKLKTHQDKVATSSTSIPTVTSILDPVELETIEVGVETDHIKPDSDHNRPQSVKEPSSNDESSYDNGGYLGYNSVKYLGFVVLGYQIVVQVIGTVMVYIYVSTVSSAKQVLRKKGLKFFTFSVFTVVSTFASCGFVPTNENMIVFAKNSGLLIMLIPQVLLGNTLYPCFLRFSIWVVGKFVKKEESLYLLRNPQEVGYKHLLAKEYSRFLLVTVVGFIVVQFIVFCSLDWNSVALEGLRWHEKVWGIMFQCVNSRHTGESIVDLSVLSPAILVLFVVMMYLPPYTSFLPVKKEGKNGEGNSDQRRRKRRGILVENIVMSQLSYLVIFIIMICITERKQLKQDPLNFNVLNIVIEVISAYGNVGFSMGYSCERRIKMEGYCVDNSTGFVGWWSPQGKIILIIVMLFGRLKKFNMDGGQAWILL</sequence>
<evidence type="ECO:0000256" key="8">
    <source>
        <dbReference type="SAM" id="MobiDB-lite"/>
    </source>
</evidence>
<feature type="transmembrane region" description="Helical" evidence="9">
    <location>
        <begin position="48"/>
        <end position="69"/>
    </location>
</feature>
<gene>
    <name evidence="10" type="ORF">QN277_011318</name>
</gene>
<dbReference type="GO" id="GO:0030001">
    <property type="term" value="P:metal ion transport"/>
    <property type="evidence" value="ECO:0007669"/>
    <property type="project" value="UniProtKB-ARBA"/>
</dbReference>
<feature type="transmembrane region" description="Helical" evidence="9">
    <location>
        <begin position="111"/>
        <end position="134"/>
    </location>
</feature>